<dbReference type="GO" id="GO:0030145">
    <property type="term" value="F:manganese ion binding"/>
    <property type="evidence" value="ECO:0007669"/>
    <property type="project" value="TreeGrafter"/>
</dbReference>
<comment type="similarity">
    <text evidence="4">Belongs to the arginase family.</text>
</comment>
<evidence type="ECO:0000256" key="3">
    <source>
        <dbReference type="ARBA" id="ARBA00023211"/>
    </source>
</evidence>
<proteinExistence type="inferred from homology"/>
<evidence type="ECO:0000256" key="2">
    <source>
        <dbReference type="ARBA" id="ARBA00022801"/>
    </source>
</evidence>
<accession>A0A939SCL8</accession>
<evidence type="ECO:0000256" key="4">
    <source>
        <dbReference type="PROSITE-ProRule" id="PRU00742"/>
    </source>
</evidence>
<comment type="caution">
    <text evidence="5">The sequence shown here is derived from an EMBL/GenBank/DDBJ whole genome shotgun (WGS) entry which is preliminary data.</text>
</comment>
<gene>
    <name evidence="5" type="ORF">J4H92_11515</name>
</gene>
<evidence type="ECO:0000313" key="6">
    <source>
        <dbReference type="Proteomes" id="UP000664382"/>
    </source>
</evidence>
<organism evidence="5 6">
    <name type="scientific">Leucobacter weissii</name>
    <dbReference type="NCBI Taxonomy" id="1983706"/>
    <lineage>
        <taxon>Bacteria</taxon>
        <taxon>Bacillati</taxon>
        <taxon>Actinomycetota</taxon>
        <taxon>Actinomycetes</taxon>
        <taxon>Micrococcales</taxon>
        <taxon>Microbacteriaceae</taxon>
        <taxon>Leucobacter</taxon>
    </lineage>
</organism>
<dbReference type="SUPFAM" id="SSF52768">
    <property type="entry name" value="Arginase/deacetylase"/>
    <property type="match status" value="1"/>
</dbReference>
<sequence length="282" mass="29977">MTHAVIVSQGRVADRTAGALTGARLTGEALGTYLGVRPVVIGNPSAPQEDRWEESLPAAKPVLDGLRKALRAALDAGETPVLATNTCAASLATLPEVASREPEAVVLWIDAHGDFNTPETTESGYLGGMVLAAACGRWESGHGAGLDPKRVALVGARDIDPQERRLLDDAGVRILGPSESTPQNVTEFVDGRPVWIHVDWDVLEPGYVPAAYRVPEGLFPHQVAELFAAIPRELIRGVEFAEFEAVELDDVGLNGAGLDGGVPQHLSVELILETFQHLVAPR</sequence>
<dbReference type="AlphaFoldDB" id="A0A939SCL8"/>
<dbReference type="PANTHER" id="PTHR43782:SF3">
    <property type="entry name" value="ARGINASE"/>
    <property type="match status" value="1"/>
</dbReference>
<keyword evidence="3" id="KW-0464">Manganese</keyword>
<keyword evidence="6" id="KW-1185">Reference proteome</keyword>
<reference evidence="5" key="1">
    <citation type="submission" date="2021-03" db="EMBL/GenBank/DDBJ databases">
        <title>Leucobacter chromiisoli sp. nov., isolated from chromium-containing soil of chemical plant.</title>
        <authorList>
            <person name="Xu Z."/>
        </authorList>
    </citation>
    <scope>NUCLEOTIDE SEQUENCE</scope>
    <source>
        <strain evidence="5">S27</strain>
    </source>
</reference>
<dbReference type="GO" id="GO:0005737">
    <property type="term" value="C:cytoplasm"/>
    <property type="evidence" value="ECO:0007669"/>
    <property type="project" value="TreeGrafter"/>
</dbReference>
<dbReference type="GO" id="GO:0004053">
    <property type="term" value="F:arginase activity"/>
    <property type="evidence" value="ECO:0007669"/>
    <property type="project" value="TreeGrafter"/>
</dbReference>
<dbReference type="PROSITE" id="PS51409">
    <property type="entry name" value="ARGINASE_2"/>
    <property type="match status" value="1"/>
</dbReference>
<keyword evidence="1" id="KW-0479">Metal-binding</keyword>
<dbReference type="InterPro" id="IPR006035">
    <property type="entry name" value="Ureohydrolase"/>
</dbReference>
<protein>
    <submittedName>
        <fullName evidence="5">Arginase family protein</fullName>
    </submittedName>
</protein>
<dbReference type="InterPro" id="IPR023696">
    <property type="entry name" value="Ureohydrolase_dom_sf"/>
</dbReference>
<name>A0A939SCL8_9MICO</name>
<evidence type="ECO:0000313" key="5">
    <source>
        <dbReference type="EMBL" id="MBO1902575.1"/>
    </source>
</evidence>
<dbReference type="RefSeq" id="WP_208098333.1">
    <property type="nucleotide sequence ID" value="NZ_JAGDYM010000013.1"/>
</dbReference>
<keyword evidence="2" id="KW-0378">Hydrolase</keyword>
<dbReference type="Gene3D" id="3.40.800.10">
    <property type="entry name" value="Ureohydrolase domain"/>
    <property type="match status" value="1"/>
</dbReference>
<evidence type="ECO:0000256" key="1">
    <source>
        <dbReference type="ARBA" id="ARBA00022723"/>
    </source>
</evidence>
<dbReference type="Pfam" id="PF00491">
    <property type="entry name" value="Arginase"/>
    <property type="match status" value="1"/>
</dbReference>
<dbReference type="PANTHER" id="PTHR43782">
    <property type="entry name" value="ARGINASE"/>
    <property type="match status" value="1"/>
</dbReference>
<dbReference type="CDD" id="cd09999">
    <property type="entry name" value="Arginase-like_1"/>
    <property type="match status" value="1"/>
</dbReference>
<dbReference type="EMBL" id="JAGDYM010000013">
    <property type="protein sequence ID" value="MBO1902575.1"/>
    <property type="molecule type" value="Genomic_DNA"/>
</dbReference>
<dbReference type="Proteomes" id="UP000664382">
    <property type="component" value="Unassembled WGS sequence"/>
</dbReference>